<reference evidence="1 2" key="1">
    <citation type="submission" date="2018-06" db="EMBL/GenBank/DDBJ databases">
        <authorList>
            <consortium name="Pathogen Informatics"/>
            <person name="Doyle S."/>
        </authorList>
    </citation>
    <scope>NUCLEOTIDE SEQUENCE [LARGE SCALE GENOMIC DNA]</scope>
    <source>
        <strain evidence="1 2">NCTC5050</strain>
    </source>
</reference>
<keyword evidence="2" id="KW-1185">Reference proteome</keyword>
<gene>
    <name evidence="1" type="ORF">NCTC5050_07015</name>
</gene>
<proteinExistence type="predicted"/>
<sequence length="71" mass="8226">MALLNGNACRFRQTIDVIFKGFCSLALTNQSRGLTRRLTQKLPDPFGCCRQTWNTDQFFNCNEHIHDAFLM</sequence>
<name>A0A378C7K6_KLEPO</name>
<dbReference type="EMBL" id="UGLZ01000005">
    <property type="protein sequence ID" value="STV62089.1"/>
    <property type="molecule type" value="Genomic_DNA"/>
</dbReference>
<organism evidence="1 2">
    <name type="scientific">Klebsiella pneumoniae subsp. ozaenae</name>
    <dbReference type="NCBI Taxonomy" id="574"/>
    <lineage>
        <taxon>Bacteria</taxon>
        <taxon>Pseudomonadati</taxon>
        <taxon>Pseudomonadota</taxon>
        <taxon>Gammaproteobacteria</taxon>
        <taxon>Enterobacterales</taxon>
        <taxon>Enterobacteriaceae</taxon>
        <taxon>Klebsiella/Raoultella group</taxon>
        <taxon>Klebsiella</taxon>
        <taxon>Klebsiella pneumoniae complex</taxon>
    </lineage>
</organism>
<evidence type="ECO:0000313" key="1">
    <source>
        <dbReference type="EMBL" id="STV62089.1"/>
    </source>
</evidence>
<accession>A0A378C7K6</accession>
<protein>
    <submittedName>
        <fullName evidence="1">Uncharacterized protein</fullName>
    </submittedName>
</protein>
<evidence type="ECO:0000313" key="2">
    <source>
        <dbReference type="Proteomes" id="UP000255382"/>
    </source>
</evidence>
<dbReference type="Proteomes" id="UP000255382">
    <property type="component" value="Unassembled WGS sequence"/>
</dbReference>
<dbReference type="AlphaFoldDB" id="A0A378C7K6"/>